<dbReference type="SUPFAM" id="SSF52540">
    <property type="entry name" value="P-loop containing nucleoside triphosphate hydrolases"/>
    <property type="match status" value="2"/>
</dbReference>
<dbReference type="GO" id="GO:0016887">
    <property type="term" value="F:ATP hydrolysis activity"/>
    <property type="evidence" value="ECO:0007669"/>
    <property type="project" value="InterPro"/>
</dbReference>
<organism evidence="11 12">
    <name type="scientific">Psychromonas ingrahamii (strain DSM 17664 / CCUG 51855 / 37)</name>
    <dbReference type="NCBI Taxonomy" id="357804"/>
    <lineage>
        <taxon>Bacteria</taxon>
        <taxon>Pseudomonadati</taxon>
        <taxon>Pseudomonadota</taxon>
        <taxon>Gammaproteobacteria</taxon>
        <taxon>Alteromonadales</taxon>
        <taxon>Psychromonadaceae</taxon>
        <taxon>Psychromonas</taxon>
    </lineage>
</organism>
<keyword evidence="6" id="KW-0547">Nucleotide-binding</keyword>
<dbReference type="GO" id="GO:0005886">
    <property type="term" value="C:plasma membrane"/>
    <property type="evidence" value="ECO:0007669"/>
    <property type="project" value="UniProtKB-SubCell"/>
</dbReference>
<evidence type="ECO:0000256" key="6">
    <source>
        <dbReference type="ARBA" id="ARBA00022741"/>
    </source>
</evidence>
<dbReference type="InterPro" id="IPR003593">
    <property type="entry name" value="AAA+_ATPase"/>
</dbReference>
<evidence type="ECO:0000256" key="9">
    <source>
        <dbReference type="ARBA" id="ARBA00023136"/>
    </source>
</evidence>
<protein>
    <submittedName>
        <fullName evidence="11">Monosaccharide ABC transporter ATP-binding protein, CUT2 family</fullName>
    </submittedName>
</protein>
<keyword evidence="4" id="KW-0762">Sugar transport</keyword>
<dbReference type="AlphaFoldDB" id="A1SYF0"/>
<dbReference type="STRING" id="357804.Ping_2808"/>
<dbReference type="SMART" id="SM00382">
    <property type="entry name" value="AAA"/>
    <property type="match status" value="2"/>
</dbReference>
<dbReference type="CDD" id="cd03215">
    <property type="entry name" value="ABC_Carb_Monos_II"/>
    <property type="match status" value="1"/>
</dbReference>
<dbReference type="eggNOG" id="COG1129">
    <property type="taxonomic scope" value="Bacteria"/>
</dbReference>
<dbReference type="HOGENOM" id="CLU_000604_92_3_6"/>
<evidence type="ECO:0000256" key="4">
    <source>
        <dbReference type="ARBA" id="ARBA00022597"/>
    </source>
</evidence>
<evidence type="ECO:0000313" key="11">
    <source>
        <dbReference type="EMBL" id="ABM04515.1"/>
    </source>
</evidence>
<evidence type="ECO:0000256" key="8">
    <source>
        <dbReference type="ARBA" id="ARBA00022967"/>
    </source>
</evidence>
<dbReference type="PROSITE" id="PS00211">
    <property type="entry name" value="ABC_TRANSPORTER_1"/>
    <property type="match status" value="1"/>
</dbReference>
<dbReference type="InterPro" id="IPR050107">
    <property type="entry name" value="ABC_carbohydrate_import_ATPase"/>
</dbReference>
<reference evidence="11 12" key="1">
    <citation type="submission" date="2007-01" db="EMBL/GenBank/DDBJ databases">
        <title>Complete sequence of Psychromonas ingrahamii 37.</title>
        <authorList>
            <consortium name="US DOE Joint Genome Institute"/>
            <person name="Copeland A."/>
            <person name="Lucas S."/>
            <person name="Lapidus A."/>
            <person name="Barry K."/>
            <person name="Detter J.C."/>
            <person name="Glavina del Rio T."/>
            <person name="Hammon N."/>
            <person name="Israni S."/>
            <person name="Dalin E."/>
            <person name="Tice H."/>
            <person name="Pitluck S."/>
            <person name="Thompson L.S."/>
            <person name="Brettin T."/>
            <person name="Bruce D."/>
            <person name="Han C."/>
            <person name="Tapia R."/>
            <person name="Schmutz J."/>
            <person name="Larimer F."/>
            <person name="Land M."/>
            <person name="Hauser L."/>
            <person name="Kyrpides N."/>
            <person name="Ivanova N."/>
            <person name="Staley J."/>
            <person name="Richardson P."/>
        </authorList>
    </citation>
    <scope>NUCLEOTIDE SEQUENCE [LARGE SCALE GENOMIC DNA]</scope>
    <source>
        <strain evidence="11 12">37</strain>
    </source>
</reference>
<keyword evidence="7 11" id="KW-0067">ATP-binding</keyword>
<name>A1SYF0_PSYIN</name>
<dbReference type="Proteomes" id="UP000000639">
    <property type="component" value="Chromosome"/>
</dbReference>
<dbReference type="CDD" id="cd03216">
    <property type="entry name" value="ABC_Carb_Monos_I"/>
    <property type="match status" value="1"/>
</dbReference>
<dbReference type="GO" id="GO:0005524">
    <property type="term" value="F:ATP binding"/>
    <property type="evidence" value="ECO:0007669"/>
    <property type="project" value="UniProtKB-KW"/>
</dbReference>
<dbReference type="RefSeq" id="WP_011771070.1">
    <property type="nucleotide sequence ID" value="NC_008709.1"/>
</dbReference>
<keyword evidence="2" id="KW-0813">Transport</keyword>
<keyword evidence="5" id="KW-0677">Repeat</keyword>
<evidence type="ECO:0000259" key="10">
    <source>
        <dbReference type="PROSITE" id="PS50893"/>
    </source>
</evidence>
<dbReference type="FunFam" id="3.40.50.300:FF:000127">
    <property type="entry name" value="Ribose import ATP-binding protein RbsA"/>
    <property type="match status" value="1"/>
</dbReference>
<dbReference type="InterPro" id="IPR027417">
    <property type="entry name" value="P-loop_NTPase"/>
</dbReference>
<evidence type="ECO:0000256" key="7">
    <source>
        <dbReference type="ARBA" id="ARBA00022840"/>
    </source>
</evidence>
<dbReference type="EMBL" id="CP000510">
    <property type="protein sequence ID" value="ABM04515.1"/>
    <property type="molecule type" value="Genomic_DNA"/>
</dbReference>
<gene>
    <name evidence="11" type="ordered locus">Ping_2808</name>
</gene>
<evidence type="ECO:0000256" key="1">
    <source>
        <dbReference type="ARBA" id="ARBA00004202"/>
    </source>
</evidence>
<keyword evidence="3" id="KW-1003">Cell membrane</keyword>
<evidence type="ECO:0000256" key="5">
    <source>
        <dbReference type="ARBA" id="ARBA00022737"/>
    </source>
</evidence>
<comment type="subcellular location">
    <subcellularLocation>
        <location evidence="1">Cell membrane</location>
        <topology evidence="1">Peripheral membrane protein</topology>
    </subcellularLocation>
</comment>
<keyword evidence="8" id="KW-1278">Translocase</keyword>
<keyword evidence="12" id="KW-1185">Reference proteome</keyword>
<dbReference type="Pfam" id="PF00005">
    <property type="entry name" value="ABC_tran"/>
    <property type="match status" value="2"/>
</dbReference>
<accession>A1SYF0</accession>
<evidence type="ECO:0000256" key="2">
    <source>
        <dbReference type="ARBA" id="ARBA00022448"/>
    </source>
</evidence>
<evidence type="ECO:0000256" key="3">
    <source>
        <dbReference type="ARBA" id="ARBA00022475"/>
    </source>
</evidence>
<keyword evidence="9" id="KW-0472">Membrane</keyword>
<dbReference type="Gene3D" id="3.40.50.300">
    <property type="entry name" value="P-loop containing nucleotide triphosphate hydrolases"/>
    <property type="match status" value="2"/>
</dbReference>
<dbReference type="InterPro" id="IPR017871">
    <property type="entry name" value="ABC_transporter-like_CS"/>
</dbReference>
<dbReference type="PROSITE" id="PS50893">
    <property type="entry name" value="ABC_TRANSPORTER_2"/>
    <property type="match status" value="2"/>
</dbReference>
<sequence length="510" mass="55388">MEQQVQQIHQDKPVLEMKNVSKTFPGVKALNNVSLTVYHSEVHSLMGENGAGKSTLMKILSGAYKPDQGSQILVNGEVVNITDPLSAKKQGIAVIYQELSLSPNLSIAENIFLGSEISRYGIADQKSMEAQSQDTLDRLGVIFSPSTKVSMLSIAEQQMIEIARAVHSNAKILVMDEPTTALSTRETGHLFTLIHKLREQGLAIIYISHRMSEIYELSDRCSVLRDGCYVGTLSKEELSSDSLVKMMVGRDISGFYKKDPLHLCTRGEKILEIKGLSDGQKVKNCSFALHQGEVLAIAGLVGSGRTELARLIFGADKKSTGEIFLNGKLVNITSPKVGIDMGILYLTEDRKHQGLFLDMDVSNNINILAFSKDCNNSKMLNLPKSESRAKKAIASLGIRVASAKVGVGTLSGGNQQKVLLSRLLEIAPKVLILDEPTRGVDVGAKSEIYKIINDLVQKGVAVLVISSELPEVIGLADRVLVMHEGEISGELTHGKDELNQNNIMKLAAGA</sequence>
<dbReference type="InterPro" id="IPR003439">
    <property type="entry name" value="ABC_transporter-like_ATP-bd"/>
</dbReference>
<dbReference type="KEGG" id="pin:Ping_2808"/>
<proteinExistence type="predicted"/>
<dbReference type="PANTHER" id="PTHR43790:SF3">
    <property type="entry name" value="D-ALLOSE IMPORT ATP-BINDING PROTEIN ALSA-RELATED"/>
    <property type="match status" value="1"/>
</dbReference>
<feature type="domain" description="ABC transporter" evidence="10">
    <location>
        <begin position="15"/>
        <end position="251"/>
    </location>
</feature>
<evidence type="ECO:0000313" key="12">
    <source>
        <dbReference type="Proteomes" id="UP000000639"/>
    </source>
</evidence>
<dbReference type="PANTHER" id="PTHR43790">
    <property type="entry name" value="CARBOHYDRATE TRANSPORT ATP-BINDING PROTEIN MG119-RELATED"/>
    <property type="match status" value="1"/>
</dbReference>
<feature type="domain" description="ABC transporter" evidence="10">
    <location>
        <begin position="265"/>
        <end position="509"/>
    </location>
</feature>